<feature type="transmembrane region" description="Helical" evidence="1">
    <location>
        <begin position="95"/>
        <end position="126"/>
    </location>
</feature>
<evidence type="ECO:0000313" key="3">
    <source>
        <dbReference type="Proteomes" id="UP000228945"/>
    </source>
</evidence>
<evidence type="ECO:0000256" key="1">
    <source>
        <dbReference type="SAM" id="Phobius"/>
    </source>
</evidence>
<feature type="transmembrane region" description="Helical" evidence="1">
    <location>
        <begin position="138"/>
        <end position="164"/>
    </location>
</feature>
<sequence>MANTVSAGEGARAGYGFIRQAWRGAPGALVLSAVAAAAYLYVDFAGLGRGALAATLLFSVAVGVIAQGALLRLALKLDGLGPAGLQWRGLETRLLGLTLLTALLFAVVVLVLIIVILCVVLGLSMAGGGRAIVDDADWIASLGAPGAIALVVISLGGAAFIMWLSLRLSLAPAATAVAGRIQLLNTFDLTKGRVWPILGAFIIVGLPIFAIAFVGGALSAMGEGAAPGGAALAVAVVSGLLTAFVYTPAAIGLIAYLHGRLAPAGDAR</sequence>
<accession>A0A2D2AWX7</accession>
<feature type="transmembrane region" description="Helical" evidence="1">
    <location>
        <begin position="21"/>
        <end position="42"/>
    </location>
</feature>
<feature type="transmembrane region" description="Helical" evidence="1">
    <location>
        <begin position="230"/>
        <end position="258"/>
    </location>
</feature>
<dbReference type="AlphaFoldDB" id="A0A2D2AWX7"/>
<evidence type="ECO:0000313" key="2">
    <source>
        <dbReference type="EMBL" id="ATQ42481.1"/>
    </source>
</evidence>
<feature type="transmembrane region" description="Helical" evidence="1">
    <location>
        <begin position="194"/>
        <end position="218"/>
    </location>
</feature>
<name>A0A2D2AWX7_9CAUL</name>
<evidence type="ECO:0008006" key="4">
    <source>
        <dbReference type="Google" id="ProtNLM"/>
    </source>
</evidence>
<keyword evidence="1" id="KW-0812">Transmembrane</keyword>
<dbReference type="OrthoDB" id="7188803at2"/>
<proteinExistence type="predicted"/>
<gene>
    <name evidence="2" type="ORF">CSW64_08665</name>
</gene>
<dbReference type="RefSeq" id="WP_099621738.1">
    <property type="nucleotide sequence ID" value="NZ_CP024201.1"/>
</dbReference>
<reference evidence="2 3" key="1">
    <citation type="submission" date="2017-10" db="EMBL/GenBank/DDBJ databases">
        <title>Genome sequence of Caulobacter mirabilis FWC38.</title>
        <authorList>
            <person name="Fiebig A."/>
            <person name="Crosson S."/>
        </authorList>
    </citation>
    <scope>NUCLEOTIDE SEQUENCE [LARGE SCALE GENOMIC DNA]</scope>
    <source>
        <strain evidence="2 3">FWC 38</strain>
    </source>
</reference>
<keyword evidence="1" id="KW-1133">Transmembrane helix</keyword>
<organism evidence="2 3">
    <name type="scientific">Caulobacter mirabilis</name>
    <dbReference type="NCBI Taxonomy" id="69666"/>
    <lineage>
        <taxon>Bacteria</taxon>
        <taxon>Pseudomonadati</taxon>
        <taxon>Pseudomonadota</taxon>
        <taxon>Alphaproteobacteria</taxon>
        <taxon>Caulobacterales</taxon>
        <taxon>Caulobacteraceae</taxon>
        <taxon>Caulobacter</taxon>
    </lineage>
</organism>
<dbReference type="EMBL" id="CP024201">
    <property type="protein sequence ID" value="ATQ42481.1"/>
    <property type="molecule type" value="Genomic_DNA"/>
</dbReference>
<dbReference type="Proteomes" id="UP000228945">
    <property type="component" value="Chromosome"/>
</dbReference>
<keyword evidence="3" id="KW-1185">Reference proteome</keyword>
<dbReference type="KEGG" id="cmb:CSW64_08665"/>
<feature type="transmembrane region" description="Helical" evidence="1">
    <location>
        <begin position="54"/>
        <end position="75"/>
    </location>
</feature>
<keyword evidence="1" id="KW-0472">Membrane</keyword>
<protein>
    <recommendedName>
        <fullName evidence="4">Glycerophosphoryl diester phosphodiesterase membrane domain-containing protein</fullName>
    </recommendedName>
</protein>